<accession>A0A6C0BEB5</accession>
<dbReference type="GO" id="GO:0008237">
    <property type="term" value="F:metallopeptidase activity"/>
    <property type="evidence" value="ECO:0007669"/>
    <property type="project" value="InterPro"/>
</dbReference>
<reference evidence="2" key="1">
    <citation type="journal article" date="2020" name="Nature">
        <title>Giant virus diversity and host interactions through global metagenomics.</title>
        <authorList>
            <person name="Schulz F."/>
            <person name="Roux S."/>
            <person name="Paez-Espino D."/>
            <person name="Jungbluth S."/>
            <person name="Walsh D.A."/>
            <person name="Denef V.J."/>
            <person name="McMahon K.D."/>
            <person name="Konstantinidis K.T."/>
            <person name="Eloe-Fadrosh E.A."/>
            <person name="Kyrpides N.C."/>
            <person name="Woyke T."/>
        </authorList>
    </citation>
    <scope>NUCLEOTIDE SEQUENCE</scope>
    <source>
        <strain evidence="2">GVMAG-M-3300010160-26</strain>
    </source>
</reference>
<evidence type="ECO:0000313" key="2">
    <source>
        <dbReference type="EMBL" id="QHS89723.1"/>
    </source>
</evidence>
<dbReference type="SUPFAM" id="SSF55486">
    <property type="entry name" value="Metalloproteases ('zincins'), catalytic domain"/>
    <property type="match status" value="1"/>
</dbReference>
<organism evidence="2">
    <name type="scientific">viral metagenome</name>
    <dbReference type="NCBI Taxonomy" id="1070528"/>
    <lineage>
        <taxon>unclassified sequences</taxon>
        <taxon>metagenomes</taxon>
        <taxon>organismal metagenomes</taxon>
    </lineage>
</organism>
<dbReference type="Gene3D" id="3.40.390.10">
    <property type="entry name" value="Collagenase (Catalytic Domain)"/>
    <property type="match status" value="1"/>
</dbReference>
<feature type="domain" description="DUF3152" evidence="1">
    <location>
        <begin position="64"/>
        <end position="161"/>
    </location>
</feature>
<dbReference type="Pfam" id="PF11350">
    <property type="entry name" value="DUF3152"/>
    <property type="match status" value="1"/>
</dbReference>
<proteinExistence type="predicted"/>
<evidence type="ECO:0000259" key="1">
    <source>
        <dbReference type="Pfam" id="PF11350"/>
    </source>
</evidence>
<dbReference type="InterPro" id="IPR024079">
    <property type="entry name" value="MetalloPept_cat_dom_sf"/>
</dbReference>
<dbReference type="InterPro" id="IPR022603">
    <property type="entry name" value="DUF3152"/>
</dbReference>
<protein>
    <recommendedName>
        <fullName evidence="1">DUF3152 domain-containing protein</fullName>
    </recommendedName>
</protein>
<dbReference type="EMBL" id="MN739117">
    <property type="protein sequence ID" value="QHS89723.1"/>
    <property type="molecule type" value="Genomic_DNA"/>
</dbReference>
<sequence>MVPLLYIAIGTGLILFTKSWYDDNNKILKSKSIKRYYIKNNPRYKDFNESTEYIISRQTIWPRIEFIRENQLSKADFTIEIVEREFLEKYADKKSDVRFSYTVFKPGKIPCIYIDAINWCKGVSRSKLNLNGNDGYRRYVILHEVGHALGYDHSKCDKNNSIDGKCSIMYPITKGAPDGTTGVYFGEQSSHLQKY</sequence>
<dbReference type="AlphaFoldDB" id="A0A6C0BEB5"/>
<name>A0A6C0BEB5_9ZZZZ</name>